<comment type="caution">
    <text evidence="4">The sequence shown here is derived from an EMBL/GenBank/DDBJ whole genome shotgun (WGS) entry which is preliminary data.</text>
</comment>
<proteinExistence type="predicted"/>
<sequence>MRLLSLVPLFLVAATVVARSKVQRTAALTDQLGQEVIEIPGPIRDLPQGVDEEPAPENDLVMGAQTIAPKTTTDSQLVYAMNRTRRYRAGADDEEARLRKELDEVYKDDDYKNDPTTTTDSTTEPPTSSSEAPPTTPGASASTTACANCTNYDAIMDEIYQPDEEEKAILKANIGRQNNEDLFQFQPRNAQDPAEVARFRTAKDDVACDKRQRASDLPGGEGEGWETTELPTMKKNASAIFVNIFVMLSALLSLILR</sequence>
<feature type="transmembrane region" description="Helical" evidence="2">
    <location>
        <begin position="237"/>
        <end position="256"/>
    </location>
</feature>
<keyword evidence="2" id="KW-0812">Transmembrane</keyword>
<evidence type="ECO:0000256" key="2">
    <source>
        <dbReference type="SAM" id="Phobius"/>
    </source>
</evidence>
<name>A0A8S4G6K0_PLUXY</name>
<keyword evidence="5" id="KW-1185">Reference proteome</keyword>
<dbReference type="Proteomes" id="UP000653454">
    <property type="component" value="Unassembled WGS sequence"/>
</dbReference>
<evidence type="ECO:0000256" key="1">
    <source>
        <dbReference type="SAM" id="MobiDB-lite"/>
    </source>
</evidence>
<dbReference type="AlphaFoldDB" id="A0A8S4G6K0"/>
<reference evidence="4" key="1">
    <citation type="submission" date="2020-11" db="EMBL/GenBank/DDBJ databases">
        <authorList>
            <person name="Whiteford S."/>
        </authorList>
    </citation>
    <scope>NUCLEOTIDE SEQUENCE</scope>
</reference>
<dbReference type="EMBL" id="CAJHNJ030000125">
    <property type="protein sequence ID" value="CAG9136120.1"/>
    <property type="molecule type" value="Genomic_DNA"/>
</dbReference>
<feature type="region of interest" description="Disordered" evidence="1">
    <location>
        <begin position="103"/>
        <end position="144"/>
    </location>
</feature>
<feature type="region of interest" description="Disordered" evidence="1">
    <location>
        <begin position="209"/>
        <end position="228"/>
    </location>
</feature>
<keyword evidence="2" id="KW-0472">Membrane</keyword>
<feature type="chain" id="PRO_5035890988" evidence="3">
    <location>
        <begin position="19"/>
        <end position="257"/>
    </location>
</feature>
<keyword evidence="3" id="KW-0732">Signal</keyword>
<keyword evidence="2" id="KW-1133">Transmembrane helix</keyword>
<evidence type="ECO:0000256" key="3">
    <source>
        <dbReference type="SAM" id="SignalP"/>
    </source>
</evidence>
<protein>
    <submittedName>
        <fullName evidence="4">(diamondback moth) hypothetical protein</fullName>
    </submittedName>
</protein>
<feature type="compositionally biased region" description="Basic and acidic residues" evidence="1">
    <location>
        <begin position="103"/>
        <end position="113"/>
    </location>
</feature>
<organism evidence="4 5">
    <name type="scientific">Plutella xylostella</name>
    <name type="common">Diamondback moth</name>
    <name type="synonym">Plutella maculipennis</name>
    <dbReference type="NCBI Taxonomy" id="51655"/>
    <lineage>
        <taxon>Eukaryota</taxon>
        <taxon>Metazoa</taxon>
        <taxon>Ecdysozoa</taxon>
        <taxon>Arthropoda</taxon>
        <taxon>Hexapoda</taxon>
        <taxon>Insecta</taxon>
        <taxon>Pterygota</taxon>
        <taxon>Neoptera</taxon>
        <taxon>Endopterygota</taxon>
        <taxon>Lepidoptera</taxon>
        <taxon>Glossata</taxon>
        <taxon>Ditrysia</taxon>
        <taxon>Yponomeutoidea</taxon>
        <taxon>Plutellidae</taxon>
        <taxon>Plutella</taxon>
    </lineage>
</organism>
<gene>
    <name evidence="4" type="ORF">PLXY2_LOCUS14366</name>
</gene>
<evidence type="ECO:0000313" key="5">
    <source>
        <dbReference type="Proteomes" id="UP000653454"/>
    </source>
</evidence>
<accession>A0A8S4G6K0</accession>
<feature type="signal peptide" evidence="3">
    <location>
        <begin position="1"/>
        <end position="18"/>
    </location>
</feature>
<feature type="compositionally biased region" description="Low complexity" evidence="1">
    <location>
        <begin position="114"/>
        <end position="144"/>
    </location>
</feature>
<evidence type="ECO:0000313" key="4">
    <source>
        <dbReference type="EMBL" id="CAG9136120.1"/>
    </source>
</evidence>